<dbReference type="KEGG" id="cbv:U729_3257"/>
<evidence type="ECO:0000313" key="1">
    <source>
        <dbReference type="EMBL" id="AIY85199.1"/>
    </source>
</evidence>
<dbReference type="RefSeq" id="WP_278248777.1">
    <property type="nucleotide sequence ID" value="NZ_CP006906.1"/>
</dbReference>
<gene>
    <name evidence="1" type="ORF">U729_3257</name>
</gene>
<accession>A0A0A7FZZ3</accession>
<evidence type="ECO:0000313" key="2">
    <source>
        <dbReference type="Proteomes" id="UP000030635"/>
    </source>
</evidence>
<reference evidence="1 2" key="1">
    <citation type="journal article" date="2015" name="Infect. Genet. Evol.">
        <title>Genomic sequences of six botulinum neurotoxin-producing strains representing three clostridial species illustrate the mobility and diversity of botulinum neurotoxin genes.</title>
        <authorList>
            <person name="Smith T.J."/>
            <person name="Hill K.K."/>
            <person name="Xie G."/>
            <person name="Foley B.T."/>
            <person name="Williamson C.H."/>
            <person name="Foster J.T."/>
            <person name="Johnson S.L."/>
            <person name="Chertkov O."/>
            <person name="Teshima H."/>
            <person name="Gibbons H.S."/>
            <person name="Johnsky L.A."/>
            <person name="Karavis M.A."/>
            <person name="Smith L.A."/>
        </authorList>
    </citation>
    <scope>NUCLEOTIDE SEQUENCE [LARGE SCALE GENOMIC DNA]</scope>
    <source>
        <strain evidence="1">Sullivan</strain>
        <plasmid evidence="2">Plasmid pCBJ</plasmid>
    </source>
</reference>
<keyword evidence="2" id="KW-1185">Reference proteome</keyword>
<organism evidence="1 2">
    <name type="scientific">Clostridium baratii str. Sullivan</name>
    <dbReference type="NCBI Taxonomy" id="1415775"/>
    <lineage>
        <taxon>Bacteria</taxon>
        <taxon>Bacillati</taxon>
        <taxon>Bacillota</taxon>
        <taxon>Clostridia</taxon>
        <taxon>Eubacteriales</taxon>
        <taxon>Clostridiaceae</taxon>
        <taxon>Clostridium</taxon>
    </lineage>
</organism>
<dbReference type="HOGENOM" id="CLU_3267859_0_0_9"/>
<dbReference type="EMBL" id="CP006906">
    <property type="protein sequence ID" value="AIY85199.1"/>
    <property type="molecule type" value="Genomic_DNA"/>
</dbReference>
<proteinExistence type="predicted"/>
<geneLocation type="plasmid" evidence="1 2">
    <name>pCBJ</name>
</geneLocation>
<sequence>MDNAQLVLEDILKRGKESLDRLNKNMKANAKLKPINKIKNK</sequence>
<dbReference type="AlphaFoldDB" id="A0A0A7FZZ3"/>
<dbReference type="Proteomes" id="UP000030635">
    <property type="component" value="Plasmid pCBJ"/>
</dbReference>
<keyword evidence="1" id="KW-0614">Plasmid</keyword>
<protein>
    <submittedName>
        <fullName evidence="1">Uncharacterized protein</fullName>
    </submittedName>
</protein>
<name>A0A0A7FZZ3_9CLOT</name>